<dbReference type="AlphaFoldDB" id="A0A2S4RXS0"/>
<evidence type="ECO:0000256" key="1">
    <source>
        <dbReference type="SAM" id="MobiDB-lite"/>
    </source>
</evidence>
<dbReference type="InterPro" id="IPR036388">
    <property type="entry name" value="WH-like_DNA-bd_sf"/>
</dbReference>
<reference evidence="2 3" key="1">
    <citation type="submission" date="2018-01" db="EMBL/GenBank/DDBJ databases">
        <title>Complete genome sequences of 14 Citrobacter spp. isolated from plant in Canada.</title>
        <authorList>
            <person name="Bhandare S.G."/>
            <person name="Colavecchio A."/>
            <person name="Jeukens J."/>
            <person name="Emond-Rheault J.-G."/>
            <person name="Freschi L."/>
            <person name="Hamel J."/>
            <person name="Kukavica-Ibrulj I."/>
            <person name="Levesque R."/>
            <person name="Goodridge L."/>
        </authorList>
    </citation>
    <scope>NUCLEOTIDE SEQUENCE [LARGE SCALE GENOMIC DNA]</scope>
    <source>
        <strain evidence="2 3">S1285</strain>
    </source>
</reference>
<feature type="compositionally biased region" description="Low complexity" evidence="1">
    <location>
        <begin position="139"/>
        <end position="152"/>
    </location>
</feature>
<dbReference type="Gene3D" id="1.10.10.10">
    <property type="entry name" value="Winged helix-like DNA-binding domain superfamily/Winged helix DNA-binding domain"/>
    <property type="match status" value="1"/>
</dbReference>
<dbReference type="GO" id="GO:0006351">
    <property type="term" value="P:DNA-templated transcription"/>
    <property type="evidence" value="ECO:0007669"/>
    <property type="project" value="InterPro"/>
</dbReference>
<organism evidence="2 3">
    <name type="scientific">Citrobacter amalonaticus</name>
    <dbReference type="NCBI Taxonomy" id="35703"/>
    <lineage>
        <taxon>Bacteria</taxon>
        <taxon>Pseudomonadati</taxon>
        <taxon>Pseudomonadota</taxon>
        <taxon>Gammaproteobacteria</taxon>
        <taxon>Enterobacterales</taxon>
        <taxon>Enterobacteriaceae</taxon>
        <taxon>Citrobacter</taxon>
    </lineage>
</organism>
<dbReference type="InterPro" id="IPR020357">
    <property type="entry name" value="Tscrpt_reg_CaiF/GrlA"/>
</dbReference>
<dbReference type="EMBL" id="PQLX01000004">
    <property type="protein sequence ID" value="POU65271.1"/>
    <property type="molecule type" value="Genomic_DNA"/>
</dbReference>
<evidence type="ECO:0008006" key="4">
    <source>
        <dbReference type="Google" id="ProtNLM"/>
    </source>
</evidence>
<name>A0A2S4RXS0_CITAM</name>
<evidence type="ECO:0000313" key="3">
    <source>
        <dbReference type="Proteomes" id="UP000237003"/>
    </source>
</evidence>
<comment type="caution">
    <text evidence="2">The sequence shown here is derived from an EMBL/GenBank/DDBJ whole genome shotgun (WGS) entry which is preliminary data.</text>
</comment>
<proteinExistence type="predicted"/>
<dbReference type="Proteomes" id="UP000237003">
    <property type="component" value="Unassembled WGS sequence"/>
</dbReference>
<evidence type="ECO:0000313" key="2">
    <source>
        <dbReference type="EMBL" id="POU65271.1"/>
    </source>
</evidence>
<gene>
    <name evidence="2" type="ORF">C3430_13880</name>
</gene>
<feature type="region of interest" description="Disordered" evidence="1">
    <location>
        <begin position="127"/>
        <end position="152"/>
    </location>
</feature>
<protein>
    <recommendedName>
        <fullName evidence="4">CaiF/GrlA family transcriptional regulator</fullName>
    </recommendedName>
</protein>
<sequence length="177" mass="20104">MQETLGMVMEWSTENRCKEDDIRQRVEGRQTNHAVYYLPACLSHLQNPPLWLAVARWGLLIGEMISRNDIAQAFHISLRRAADIMTYITCERQDVVKATKCVSRTGHGRRTARIMILAISEASLTSPSQSAPAEKSREQGCAAAKKTAGAQAETELRQIRQFFLRQRYRRDGENTLP</sequence>
<dbReference type="Pfam" id="PF07180">
    <property type="entry name" value="CaiF_GrlA"/>
    <property type="match status" value="1"/>
</dbReference>
<accession>A0A2S4RXS0</accession>